<organism evidence="2 3">
    <name type="scientific">Penicillium rubens (strain ATCC 28089 / DSM 1075 / NRRL 1951 / Wisconsin 54-1255)</name>
    <name type="common">Penicillium chrysogenum</name>
    <dbReference type="NCBI Taxonomy" id="500485"/>
    <lineage>
        <taxon>Eukaryota</taxon>
        <taxon>Fungi</taxon>
        <taxon>Dikarya</taxon>
        <taxon>Ascomycota</taxon>
        <taxon>Pezizomycotina</taxon>
        <taxon>Eurotiomycetes</taxon>
        <taxon>Eurotiomycetidae</taxon>
        <taxon>Eurotiales</taxon>
        <taxon>Aspergillaceae</taxon>
        <taxon>Penicillium</taxon>
        <taxon>Penicillium chrysogenum species complex</taxon>
    </lineage>
</organism>
<dbReference type="OMA" id="RIIQACY"/>
<feature type="region of interest" description="Disordered" evidence="1">
    <location>
        <begin position="304"/>
        <end position="334"/>
    </location>
</feature>
<protein>
    <submittedName>
        <fullName evidence="2">Pc16g00600 protein</fullName>
    </submittedName>
</protein>
<reference evidence="2 3" key="1">
    <citation type="journal article" date="2008" name="Nat. Biotechnol.">
        <title>Genome sequencing and analysis of the filamentous fungus Penicillium chrysogenum.</title>
        <authorList>
            <person name="van den Berg M.A."/>
            <person name="Albang R."/>
            <person name="Albermann K."/>
            <person name="Badger J.H."/>
            <person name="Daran J.-M."/>
            <person name="Driessen A.J.M."/>
            <person name="Garcia-Estrada C."/>
            <person name="Fedorova N.D."/>
            <person name="Harris D.M."/>
            <person name="Heijne W.H.M."/>
            <person name="Joardar V.S."/>
            <person name="Kiel J.A.K.W."/>
            <person name="Kovalchuk A."/>
            <person name="Martin J.F."/>
            <person name="Nierman W.C."/>
            <person name="Nijland J.G."/>
            <person name="Pronk J.T."/>
            <person name="Roubos J.A."/>
            <person name="van der Klei I.J."/>
            <person name="van Peij N.N.M.E."/>
            <person name="Veenhuis M."/>
            <person name="von Doehren H."/>
            <person name="Wagner C."/>
            <person name="Wortman J.R."/>
            <person name="Bovenberg R.A.L."/>
        </authorList>
    </citation>
    <scope>NUCLEOTIDE SEQUENCE [LARGE SCALE GENOMIC DNA]</scope>
    <source>
        <strain evidence="3">ATCC 28089 / DSM 1075 / NRRL 1951 / Wisconsin 54-1255</strain>
    </source>
</reference>
<accession>B6H6W5</accession>
<dbReference type="OrthoDB" id="4359454at2759"/>
<evidence type="ECO:0000256" key="1">
    <source>
        <dbReference type="SAM" id="MobiDB-lite"/>
    </source>
</evidence>
<proteinExistence type="predicted"/>
<evidence type="ECO:0000313" key="2">
    <source>
        <dbReference type="EMBL" id="CAP92730.1"/>
    </source>
</evidence>
<dbReference type="AlphaFoldDB" id="B6H6W5"/>
<dbReference type="Proteomes" id="UP000000724">
    <property type="component" value="Contig Pc00c16"/>
</dbReference>
<gene>
    <name evidence="2" type="ORF">Pc16g00600</name>
    <name evidence="2" type="ORF">PCH_Pc16g00600</name>
</gene>
<sequence length="410" mass="46227">MTPTSSPSPKIKDVVVNILHTLKSIDHAHLTKSEIQRLGVSVDIFDPNDEDSSDEDSLDPETQWLFKPISKEDIKPWKISPSEAKAVQSSLDIPELVRASQHRPDWDVTGATQEVLHFITTQFDFRRKSKTPLRDTFGWNDIDFDEFAGGNVGLLFSIGGKFRGVDTPGWRTGLIEEWWDGEDLAGPSVRLIICTDSNGKEGNLLLSELGSIAQVVAFRRNQPGFETYRLFPVLLISLFGPRHGRIIQACYDRRSNKFELRISRVFCFVTKEDAVFDTFLRFTASYPPEIANPQFSRLARATLSQRPLAHRPARRGRDDNPMEPEAPLSEAYQDTGYYDDMGPAYGDYDPGVRDGAFDDGGGYYDDDDRINHHVCAVRSRLFESKNKLFRHLPNCDTAAQPAGDQAGHCR</sequence>
<evidence type="ECO:0000313" key="3">
    <source>
        <dbReference type="Proteomes" id="UP000000724"/>
    </source>
</evidence>
<dbReference type="BioCyc" id="PCHR:PC16G00600-MONOMER"/>
<dbReference type="HOGENOM" id="CLU_055854_0_0_1"/>
<keyword evidence="3" id="KW-1185">Reference proteome</keyword>
<dbReference type="VEuPathDB" id="FungiDB:PCH_Pc16g00600"/>
<name>B6H6W5_PENRW</name>
<dbReference type="EMBL" id="AM920431">
    <property type="protein sequence ID" value="CAP92730.1"/>
    <property type="molecule type" value="Genomic_DNA"/>
</dbReference>